<reference evidence="2" key="1">
    <citation type="journal article" date="2016" name="Genome Announc.">
        <title>Draft Genome Sequences of Methanobrevibacter curvatus DSM11111, Methanobrevibacter cuticularis DSM11139, Methanobrevibacter filiformis DSM11501, and Methanobrevibacter oralis DSM7256.</title>
        <authorList>
            <person name="Poehlein A."/>
            <person name="Seedorf H."/>
        </authorList>
    </citation>
    <scope>NUCLEOTIDE SEQUENCE [LARGE SCALE GENOMIC DNA]</scope>
    <source>
        <strain evidence="2">DSM 7256 / JCM 30027 / ZR</strain>
    </source>
</reference>
<proteinExistence type="predicted"/>
<keyword evidence="1" id="KW-0472">Membrane</keyword>
<gene>
    <name evidence="1" type="ORF">MBORA_09350</name>
</gene>
<sequence length="629" mass="69132">MLYKKIGLILLTLVFILSISAVSANDGNFTDDVIASEEGDEPPSVISNASCGEALLSNENTSALNTHNQNGSYVLSGSDVSMYYKDGSNYKLSLSKGNLPVENASVVIKIGSNIYTKNTDKNGLINLPITLTSGNYLISASHGDVVINNRLKVMPVVIAKDLTKHYKGSEKFTAKFLNAQGKALKNTYVKFKINGITYKVKTNKKGIASLAINLKAGKYLIYSIHPNAYKLKNNIEVLSSIYTKNLNKHYKSSLKFTAKFFMKNGKVLAKKYIKFKCHGNTYTVKTNENGVASLKVISKPSTFKITSINPVTSEKHTNTIKVLPTLSAKSMRVFTGKTSTFKVKLYKNEKLAKKAKVYVYIDGAKKTLKTDSNGVASVNFKLSKGTYNFKSVDPYTGYTLNKKVTVKLSSLKATDMYARENQRSSFQVKLLKQNGNIAKDTKLSVSIDGVEKTVKTNSKGIATVDFKLKKGSHTVISKDLNTGYTLKNKITVLDSNQGKHYNKYGVSEDGKTILVIGRASAAGEEGKYGYTFYKAEFLRTCPYCGGHDLYWSIFWAGDETSDKGIFPATGHRESGSAEGMIFCKDCDCDWSVFGHNHDGSGRDLTLIGKIQKSSKEEAYLLLSGNYIAP</sequence>
<dbReference type="OrthoDB" id="77021at2157"/>
<organism evidence="1 2">
    <name type="scientific">Methanobrevibacter oralis</name>
    <dbReference type="NCBI Taxonomy" id="66851"/>
    <lineage>
        <taxon>Archaea</taxon>
        <taxon>Methanobacteriati</taxon>
        <taxon>Methanobacteriota</taxon>
        <taxon>Methanomada group</taxon>
        <taxon>Methanobacteria</taxon>
        <taxon>Methanobacteriales</taxon>
        <taxon>Methanobacteriaceae</taxon>
        <taxon>Methanobrevibacter</taxon>
    </lineage>
</organism>
<dbReference type="AlphaFoldDB" id="A0A166B977"/>
<comment type="caution">
    <text evidence="1">The sequence shown here is derived from an EMBL/GenBank/DDBJ whole genome shotgun (WGS) entry which is preliminary data.</text>
</comment>
<dbReference type="Proteomes" id="UP000077428">
    <property type="component" value="Unassembled WGS sequence"/>
</dbReference>
<dbReference type="EMBL" id="LWMU01000059">
    <property type="protein sequence ID" value="KZX13034.1"/>
    <property type="molecule type" value="Genomic_DNA"/>
</dbReference>
<keyword evidence="2" id="KW-1185">Reference proteome</keyword>
<keyword evidence="1" id="KW-0812">Transmembrane</keyword>
<name>A0A166B977_METOA</name>
<accession>A0A166B977</accession>
<protein>
    <submittedName>
        <fullName evidence="1">Nickel uptake substrate-specific transmembrane region</fullName>
    </submittedName>
</protein>
<evidence type="ECO:0000313" key="1">
    <source>
        <dbReference type="EMBL" id="KZX13034.1"/>
    </source>
</evidence>
<dbReference type="Gene3D" id="2.60.40.10">
    <property type="entry name" value="Immunoglobulins"/>
    <property type="match status" value="1"/>
</dbReference>
<dbReference type="InterPro" id="IPR013783">
    <property type="entry name" value="Ig-like_fold"/>
</dbReference>
<dbReference type="RefSeq" id="WP_063720306.1">
    <property type="nucleotide sequence ID" value="NZ_LT985084.1"/>
</dbReference>
<evidence type="ECO:0000313" key="2">
    <source>
        <dbReference type="Proteomes" id="UP000077428"/>
    </source>
</evidence>
<dbReference type="PATRIC" id="fig|66851.6.peg.1027"/>